<proteinExistence type="predicted"/>
<reference evidence="1 2" key="1">
    <citation type="submission" date="2017-08" db="EMBL/GenBank/DDBJ databases">
        <title>Infants hospitalized years apart are colonized by the same room-sourced microbial strains.</title>
        <authorList>
            <person name="Brooks B."/>
            <person name="Olm M.R."/>
            <person name="Firek B.A."/>
            <person name="Baker R."/>
            <person name="Thomas B.C."/>
            <person name="Morowitz M.J."/>
            <person name="Banfield J.F."/>
        </authorList>
    </citation>
    <scope>NUCLEOTIDE SEQUENCE [LARGE SCALE GENOMIC DNA]</scope>
    <source>
        <strain evidence="1">S2_018_000_R3_110</strain>
    </source>
</reference>
<dbReference type="Gene3D" id="1.25.40.380">
    <property type="entry name" value="Protein of unknown function DUF1810"/>
    <property type="match status" value="1"/>
</dbReference>
<comment type="caution">
    <text evidence="1">The sequence shown here is derived from an EMBL/GenBank/DDBJ whole genome shotgun (WGS) entry which is preliminary data.</text>
</comment>
<dbReference type="AlphaFoldDB" id="A0A2W4Z1E2"/>
<evidence type="ECO:0000313" key="1">
    <source>
        <dbReference type="EMBL" id="PZO76130.1"/>
    </source>
</evidence>
<dbReference type="Pfam" id="PF08837">
    <property type="entry name" value="DUF1810"/>
    <property type="match status" value="1"/>
</dbReference>
<dbReference type="EMBL" id="QFNF01000028">
    <property type="protein sequence ID" value="PZO76130.1"/>
    <property type="molecule type" value="Genomic_DNA"/>
</dbReference>
<organism evidence="1 2">
    <name type="scientific">Sphingomonas hengshuiensis</name>
    <dbReference type="NCBI Taxonomy" id="1609977"/>
    <lineage>
        <taxon>Bacteria</taxon>
        <taxon>Pseudomonadati</taxon>
        <taxon>Pseudomonadota</taxon>
        <taxon>Alphaproteobacteria</taxon>
        <taxon>Sphingomonadales</taxon>
        <taxon>Sphingomonadaceae</taxon>
        <taxon>Sphingomonas</taxon>
    </lineage>
</organism>
<gene>
    <name evidence="1" type="ORF">DI632_10945</name>
</gene>
<evidence type="ECO:0000313" key="2">
    <source>
        <dbReference type="Proteomes" id="UP000248614"/>
    </source>
</evidence>
<dbReference type="PIRSF" id="PIRSF008546">
    <property type="entry name" value="UCP008546"/>
    <property type="match status" value="1"/>
</dbReference>
<dbReference type="SUPFAM" id="SSF140736">
    <property type="entry name" value="Rv1873-like"/>
    <property type="match status" value="1"/>
</dbReference>
<dbReference type="InterPro" id="IPR036287">
    <property type="entry name" value="Rv1873-like_sf"/>
</dbReference>
<dbReference type="Proteomes" id="UP000248614">
    <property type="component" value="Unassembled WGS sequence"/>
</dbReference>
<protein>
    <submittedName>
        <fullName evidence="1">DUF1810 domain-containing protein</fullName>
    </submittedName>
</protein>
<dbReference type="InterPro" id="IPR014937">
    <property type="entry name" value="DUF1810"/>
</dbReference>
<name>A0A2W4Z1E2_9SPHN</name>
<sequence>MTDPLARFVDAQRDSHATALAELRAGAKRSHWMWFVFPQIAGLGSSAMARRYAIAGRAEAQAYLAHPLLAARLVEAADALLAHRDRDIDAMLGAVDAMKLRSSMTLFEAASDGSQPVFAAILDTFYSGRRDPATLSRLRDRPPPAG</sequence>
<accession>A0A2W4Z1E2</accession>